<dbReference type="AlphaFoldDB" id="A0A0X8XUV5"/>
<feature type="domain" description="Beta-lactamase-related" evidence="1">
    <location>
        <begin position="18"/>
        <end position="276"/>
    </location>
</feature>
<evidence type="ECO:0000259" key="1">
    <source>
        <dbReference type="Pfam" id="PF00144"/>
    </source>
</evidence>
<name>A0A0X8XUV5_9CORY</name>
<dbReference type="PANTHER" id="PTHR43283">
    <property type="entry name" value="BETA-LACTAMASE-RELATED"/>
    <property type="match status" value="1"/>
</dbReference>
<dbReference type="PANTHER" id="PTHR43283:SF15">
    <property type="entry name" value="CONSERVED PROTEIN"/>
    <property type="match status" value="1"/>
</dbReference>
<keyword evidence="3" id="KW-1185">Reference proteome</keyword>
<dbReference type="Proteomes" id="UP000182498">
    <property type="component" value="Unassembled WGS sequence"/>
</dbReference>
<organism evidence="2 3">
    <name type="scientific">Corynebacterium variabile</name>
    <dbReference type="NCBI Taxonomy" id="1727"/>
    <lineage>
        <taxon>Bacteria</taxon>
        <taxon>Bacillati</taxon>
        <taxon>Actinomycetota</taxon>
        <taxon>Actinomycetes</taxon>
        <taxon>Mycobacteriales</taxon>
        <taxon>Corynebacteriaceae</taxon>
        <taxon>Corynebacterium</taxon>
    </lineage>
</organism>
<dbReference type="InterPro" id="IPR012338">
    <property type="entry name" value="Beta-lactam/transpept-like"/>
</dbReference>
<evidence type="ECO:0000313" key="3">
    <source>
        <dbReference type="Proteomes" id="UP000182498"/>
    </source>
</evidence>
<dbReference type="SUPFAM" id="SSF56601">
    <property type="entry name" value="beta-lactamase/transpeptidase-like"/>
    <property type="match status" value="1"/>
</dbReference>
<proteinExistence type="predicted"/>
<reference evidence="3" key="1">
    <citation type="submission" date="2015-11" db="EMBL/GenBank/DDBJ databases">
        <authorList>
            <person name="Dugat-Bony E."/>
        </authorList>
    </citation>
    <scope>NUCLEOTIDE SEQUENCE [LARGE SCALE GENOMIC DNA]</scope>
    <source>
        <strain evidence="3">Mu292</strain>
    </source>
</reference>
<dbReference type="OrthoDB" id="3336932at2"/>
<evidence type="ECO:0000313" key="2">
    <source>
        <dbReference type="EMBL" id="CUU65197.1"/>
    </source>
</evidence>
<protein>
    <submittedName>
        <fullName evidence="2">Beta-lactamase class C and other penicillin binding proteins</fullName>
    </submittedName>
</protein>
<sequence>MTQPGDVLAETGDWPVGTVAAAVLRSGDSAGTPVAATGDLHHVFDLASVSKLVSAYAVLIAVSEGCFSLEDTVADVAVTTGHDVDGPQDATVRELLSHASGVGFRGRDREKDARTRRIYSSAGFEILADLVTASVAEVGMDFASYVRDTVCEPLGIAEAELVIGGSAGHGFRGSVDALSRLAAEFLSPTLVPESLWDEALTCQFPDLDGVVPGYGRQRPCPWGLGVELHGHKSPHWLPTQMPEDVAGHFGQSGTFLWFHRASGTAAVVLTDRAFGDWAKQRWDGFNARLWESLA</sequence>
<dbReference type="RefSeq" id="WP_041629915.1">
    <property type="nucleotide sequence ID" value="NZ_FAUH01000003.1"/>
</dbReference>
<accession>A0A0X8XUV5</accession>
<dbReference type="Pfam" id="PF00144">
    <property type="entry name" value="Beta-lactamase"/>
    <property type="match status" value="1"/>
</dbReference>
<dbReference type="InterPro" id="IPR001466">
    <property type="entry name" value="Beta-lactam-related"/>
</dbReference>
<dbReference type="InterPro" id="IPR050789">
    <property type="entry name" value="Diverse_Enzym_Activities"/>
</dbReference>
<dbReference type="Gene3D" id="3.40.710.10">
    <property type="entry name" value="DD-peptidase/beta-lactamase superfamily"/>
    <property type="match status" value="1"/>
</dbReference>
<dbReference type="EMBL" id="FAUH01000003">
    <property type="protein sequence ID" value="CUU65197.1"/>
    <property type="molecule type" value="Genomic_DNA"/>
</dbReference>
<gene>
    <name evidence="2" type="ORF">CVAR292_00514</name>
</gene>